<organism evidence="1 2">
    <name type="scientific">Clavispora lusitaniae (strain ATCC 42720)</name>
    <name type="common">Yeast</name>
    <name type="synonym">Candida lusitaniae</name>
    <dbReference type="NCBI Taxonomy" id="306902"/>
    <lineage>
        <taxon>Eukaryota</taxon>
        <taxon>Fungi</taxon>
        <taxon>Dikarya</taxon>
        <taxon>Ascomycota</taxon>
        <taxon>Saccharomycotina</taxon>
        <taxon>Pichiomycetes</taxon>
        <taxon>Metschnikowiaceae</taxon>
        <taxon>Clavispora</taxon>
    </lineage>
</organism>
<dbReference type="HOGENOM" id="CLU_1547386_0_0_1"/>
<name>C4YB19_CLAL4</name>
<proteinExistence type="predicted"/>
<reference evidence="1 2" key="1">
    <citation type="journal article" date="2009" name="Nature">
        <title>Evolution of pathogenicity and sexual reproduction in eight Candida genomes.</title>
        <authorList>
            <person name="Butler G."/>
            <person name="Rasmussen M.D."/>
            <person name="Lin M.F."/>
            <person name="Santos M.A."/>
            <person name="Sakthikumar S."/>
            <person name="Munro C.A."/>
            <person name="Rheinbay E."/>
            <person name="Grabherr M."/>
            <person name="Forche A."/>
            <person name="Reedy J.L."/>
            <person name="Agrafioti I."/>
            <person name="Arnaud M.B."/>
            <person name="Bates S."/>
            <person name="Brown A.J."/>
            <person name="Brunke S."/>
            <person name="Costanzo M.C."/>
            <person name="Fitzpatrick D.A."/>
            <person name="de Groot P.W."/>
            <person name="Harris D."/>
            <person name="Hoyer L.L."/>
            <person name="Hube B."/>
            <person name="Klis F.M."/>
            <person name="Kodira C."/>
            <person name="Lennard N."/>
            <person name="Logue M.E."/>
            <person name="Martin R."/>
            <person name="Neiman A.M."/>
            <person name="Nikolaou E."/>
            <person name="Quail M.A."/>
            <person name="Quinn J."/>
            <person name="Santos M.C."/>
            <person name="Schmitzberger F.F."/>
            <person name="Sherlock G."/>
            <person name="Shah P."/>
            <person name="Silverstein K.A."/>
            <person name="Skrzypek M.S."/>
            <person name="Soll D."/>
            <person name="Staggs R."/>
            <person name="Stansfield I."/>
            <person name="Stumpf M.P."/>
            <person name="Sudbery P.E."/>
            <person name="Srikantha T."/>
            <person name="Zeng Q."/>
            <person name="Berman J."/>
            <person name="Berriman M."/>
            <person name="Heitman J."/>
            <person name="Gow N.A."/>
            <person name="Lorenz M.C."/>
            <person name="Birren B.W."/>
            <person name="Kellis M."/>
            <person name="Cuomo C.A."/>
        </authorList>
    </citation>
    <scope>NUCLEOTIDE SEQUENCE [LARGE SCALE GENOMIC DNA]</scope>
    <source>
        <strain evidence="1 2">ATCC 42720</strain>
    </source>
</reference>
<dbReference type="KEGG" id="clu:CLUG_05311"/>
<evidence type="ECO:0000313" key="1">
    <source>
        <dbReference type="EMBL" id="EEQ41182.1"/>
    </source>
</evidence>
<sequence length="173" mass="18958">MAVEVIFLARNELLHVWVTTCSQSVVNPSTPLCVSSAQSIGGDGDQGTQEGQDRPQAVKLGHVSRVQLTGSSSPEPFSWVVEIPDVQVTNSRSLGGGQADKRFCRNLDRITASRLAQVRLHQSFRSIGDFGVEISVSIDLGPFLREVRWTRFLGVVRSLCRNSTAVSKICHYC</sequence>
<dbReference type="AlphaFoldDB" id="C4YB19"/>
<dbReference type="InParanoid" id="C4YB19"/>
<dbReference type="VEuPathDB" id="FungiDB:CLUG_05311"/>
<accession>C4YB19</accession>
<dbReference type="Proteomes" id="UP000007703">
    <property type="component" value="Unassembled WGS sequence"/>
</dbReference>
<protein>
    <submittedName>
        <fullName evidence="1">Uncharacterized protein</fullName>
    </submittedName>
</protein>
<dbReference type="EMBL" id="CH408082">
    <property type="protein sequence ID" value="EEQ41182.1"/>
    <property type="molecule type" value="Genomic_DNA"/>
</dbReference>
<gene>
    <name evidence="1" type="ORF">CLUG_05311</name>
</gene>
<evidence type="ECO:0000313" key="2">
    <source>
        <dbReference type="Proteomes" id="UP000007703"/>
    </source>
</evidence>